<comment type="subcellular location">
    <subcellularLocation>
        <location evidence="1">Secreted</location>
    </subcellularLocation>
</comment>
<dbReference type="Pfam" id="PF26607">
    <property type="entry name" value="DUF8189"/>
    <property type="match status" value="1"/>
</dbReference>
<dbReference type="InterPro" id="IPR058502">
    <property type="entry name" value="PLL-like_beta-prop"/>
</dbReference>
<evidence type="ECO:0000313" key="5">
    <source>
        <dbReference type="EMBL" id="MDG5974809.1"/>
    </source>
</evidence>
<name>A0A9X4S986_9BURK</name>
<keyword evidence="2" id="KW-0964">Secreted</keyword>
<dbReference type="OrthoDB" id="5481797at2"/>
<dbReference type="RefSeq" id="WP_084236178.1">
    <property type="nucleotide sequence ID" value="NZ_AOGK01000004.1"/>
</dbReference>
<protein>
    <submittedName>
        <fullName evidence="5">RHS repeat-associated core domain</fullName>
    </submittedName>
</protein>
<sequence length="918" mass="98110">MEWFGVPRSRRLVELCVRFSLVGASAVLGIAQAQTQTLVPGHTPGEFSVSPSGAATYSIPIQVPPGVAGLVPSLSLNYSSQGGNGIAGLGWSLDAESSITRCPRTLATDGVQGRVNHDGNDRFCLDGQRLMVVSGGYGAAGSEYRTEFDQFSKVVANGAAAGNAANGPESFTVYTKDGRTLQYGNTEDSRIEAQGKVVVATWAVHSISDVKGNTMVFNYGEDTAGGDWRLQSVGYAGRSVHFIYEVRPDIYRGYQVGSLIAPYARLTQVETRIGTAVVQRTNLTYDASSNLYGSRLASVQLCDKDNRCLAPATFGWSSVGPDAYTSAFGFSHGGGKDNNITADFNGDGRSDMMGFTGSGTNWHVCLASATVAAPAFDCALWQGSALGVKSVVAKDFNGDGRTDMAAYTGTANKWHVCLSTGSGFQCAYWYSHSGGVTKNVSGDFNGDGRTDMAYYTGANGIWSMCLSTGSGFSCSNWASHGGGYANNLTADFNGDGLDDMAGYTGANGNWHVCLSNGAGFNCSYMTSHTGGVSKTKLGDFNGDGLTDMAGFLGTPGSGVAPWKICLSTGTNFTCSDWTAHNAGLLGAVGDYNGDGRTDLAAYNFSLAQWRMCLSTGTNFTCSMWSGSGHDEAQGDYNGDGIDDFAAYTGSSGKWRFSFSLKKERPLIQSITRGTVATGIEYHGMSAPGQLVYTKENSSVYPYRDIQSPMWLVRRTTVSNGVGSVNATRYHYGGMRAELASAAGRGRGNQGFRWYRLFEEPTQTELHFWHAQDWPYTGQTIQSRVRVVGARAADEAIKLTDTQYTCYQTMGASPTTGCPAGVPGLIYLVWPHVATVKSWDYNGVALPEVQTWRAYNGTNLTDGSLKQLGDVTVLRVDVLQAGVLKHRKRTVNEYHPAKTTGTDWQIGRLKKATATSTQY</sequence>
<dbReference type="PANTHER" id="PTHR46580">
    <property type="entry name" value="SENSOR KINASE-RELATED"/>
    <property type="match status" value="1"/>
</dbReference>
<dbReference type="GO" id="GO:0005737">
    <property type="term" value="C:cytoplasm"/>
    <property type="evidence" value="ECO:0007669"/>
    <property type="project" value="InterPro"/>
</dbReference>
<gene>
    <name evidence="5" type="ORF">H010_06060</name>
</gene>
<comment type="caution">
    <text evidence="5">The sequence shown here is derived from an EMBL/GenBank/DDBJ whole genome shotgun (WGS) entry which is preliminary data.</text>
</comment>
<dbReference type="GO" id="GO:0005576">
    <property type="term" value="C:extracellular region"/>
    <property type="evidence" value="ECO:0007669"/>
    <property type="project" value="UniProtKB-SubCell"/>
</dbReference>
<reference evidence="5" key="1">
    <citation type="submission" date="2013-01" db="EMBL/GenBank/DDBJ databases">
        <title>Genome draft of Hydrogenophaga taeniospiralis 2K1.</title>
        <authorList>
            <person name="Gomila M."/>
            <person name="Lalucat J."/>
        </authorList>
    </citation>
    <scope>NUCLEOTIDE SEQUENCE</scope>
    <source>
        <strain evidence="5">CCUG 15921</strain>
    </source>
</reference>
<proteinExistence type="predicted"/>
<keyword evidence="3" id="KW-0843">Virulence</keyword>
<feature type="domain" description="PLL-like beta propeller" evidence="4">
    <location>
        <begin position="342"/>
        <end position="625"/>
    </location>
</feature>
<accession>A0A9X4S986</accession>
<dbReference type="EMBL" id="AOGK01000004">
    <property type="protein sequence ID" value="MDG5974809.1"/>
    <property type="molecule type" value="Genomic_DNA"/>
</dbReference>
<dbReference type="Gene3D" id="2.40.128.340">
    <property type="match status" value="3"/>
</dbReference>
<organism evidence="5 6">
    <name type="scientific">Hydrogenophaga taeniospiralis CCUG 15921</name>
    <dbReference type="NCBI Taxonomy" id="1281780"/>
    <lineage>
        <taxon>Bacteria</taxon>
        <taxon>Pseudomonadati</taxon>
        <taxon>Pseudomonadota</taxon>
        <taxon>Betaproteobacteria</taxon>
        <taxon>Burkholderiales</taxon>
        <taxon>Comamonadaceae</taxon>
        <taxon>Hydrogenophaga</taxon>
    </lineage>
</organism>
<dbReference type="Proteomes" id="UP001152876">
    <property type="component" value="Unassembled WGS sequence"/>
</dbReference>
<dbReference type="InterPro" id="IPR028994">
    <property type="entry name" value="Integrin_alpha_N"/>
</dbReference>
<evidence type="ECO:0000259" key="4">
    <source>
        <dbReference type="Pfam" id="PF26607"/>
    </source>
</evidence>
<evidence type="ECO:0000256" key="2">
    <source>
        <dbReference type="ARBA" id="ARBA00022525"/>
    </source>
</evidence>
<dbReference type="InterPro" id="IPR003284">
    <property type="entry name" value="Sal_SpvB"/>
</dbReference>
<keyword evidence="6" id="KW-1185">Reference proteome</keyword>
<dbReference type="AlphaFoldDB" id="A0A9X4S986"/>
<evidence type="ECO:0000256" key="1">
    <source>
        <dbReference type="ARBA" id="ARBA00004613"/>
    </source>
</evidence>
<evidence type="ECO:0000313" key="6">
    <source>
        <dbReference type="Proteomes" id="UP001152876"/>
    </source>
</evidence>
<dbReference type="SUPFAM" id="SSF69318">
    <property type="entry name" value="Integrin alpha N-terminal domain"/>
    <property type="match status" value="2"/>
</dbReference>
<evidence type="ECO:0000256" key="3">
    <source>
        <dbReference type="ARBA" id="ARBA00023026"/>
    </source>
</evidence>
<dbReference type="Pfam" id="PF03534">
    <property type="entry name" value="SpvB"/>
    <property type="match status" value="1"/>
</dbReference>